<evidence type="ECO:0000256" key="3">
    <source>
        <dbReference type="ARBA" id="ARBA00022723"/>
    </source>
</evidence>
<dbReference type="InterPro" id="IPR020550">
    <property type="entry name" value="Inositol_monophosphatase_CS"/>
</dbReference>
<name>D3F2U3_CONWI</name>
<feature type="binding site" evidence="5">
    <location>
        <position position="100"/>
    </location>
    <ligand>
        <name>Mg(2+)</name>
        <dbReference type="ChEBI" id="CHEBI:18420"/>
        <label>1</label>
        <note>catalytic</note>
    </ligand>
</feature>
<feature type="binding site" evidence="5">
    <location>
        <position position="99"/>
    </location>
    <ligand>
        <name>Mg(2+)</name>
        <dbReference type="ChEBI" id="CHEBI:18420"/>
        <label>1</label>
        <note>catalytic</note>
    </ligand>
</feature>
<dbReference type="Proteomes" id="UP000008229">
    <property type="component" value="Chromosome"/>
</dbReference>
<keyword evidence="4 5" id="KW-0460">Magnesium</keyword>
<dbReference type="GO" id="GO:0007165">
    <property type="term" value="P:signal transduction"/>
    <property type="evidence" value="ECO:0007669"/>
    <property type="project" value="TreeGrafter"/>
</dbReference>
<dbReference type="GO" id="GO:0046854">
    <property type="term" value="P:phosphatidylinositol phosphate biosynthetic process"/>
    <property type="evidence" value="ECO:0007669"/>
    <property type="project" value="InterPro"/>
</dbReference>
<evidence type="ECO:0000313" key="7">
    <source>
        <dbReference type="Proteomes" id="UP000008229"/>
    </source>
</evidence>
<accession>D3F2U3</accession>
<dbReference type="EMBL" id="CP001854">
    <property type="protein sequence ID" value="ADB54224.1"/>
    <property type="molecule type" value="Genomic_DNA"/>
</dbReference>
<dbReference type="SUPFAM" id="SSF56655">
    <property type="entry name" value="Carbohydrate phosphatase"/>
    <property type="match status" value="1"/>
</dbReference>
<feature type="binding site" evidence="5">
    <location>
        <position position="229"/>
    </location>
    <ligand>
        <name>Mg(2+)</name>
        <dbReference type="ChEBI" id="CHEBI:18420"/>
        <label>1</label>
        <note>catalytic</note>
    </ligand>
</feature>
<evidence type="ECO:0000256" key="4">
    <source>
        <dbReference type="ARBA" id="ARBA00022842"/>
    </source>
</evidence>
<dbReference type="PANTHER" id="PTHR20854:SF4">
    <property type="entry name" value="INOSITOL-1-MONOPHOSPHATASE-RELATED"/>
    <property type="match status" value="1"/>
</dbReference>
<feature type="binding site" evidence="5">
    <location>
        <position position="97"/>
    </location>
    <ligand>
        <name>Mg(2+)</name>
        <dbReference type="ChEBI" id="CHEBI:18420"/>
        <label>1</label>
        <note>catalytic</note>
    </ligand>
</feature>
<dbReference type="PROSITE" id="PS00630">
    <property type="entry name" value="IMP_2"/>
    <property type="match status" value="1"/>
</dbReference>
<evidence type="ECO:0000256" key="2">
    <source>
        <dbReference type="ARBA" id="ARBA00013106"/>
    </source>
</evidence>
<protein>
    <recommendedName>
        <fullName evidence="2">inositol-phosphate phosphatase</fullName>
        <ecNumber evidence="2">3.1.3.25</ecNumber>
    </recommendedName>
</protein>
<dbReference type="OrthoDB" id="9772456at2"/>
<comment type="catalytic activity">
    <reaction evidence="1">
        <text>a myo-inositol phosphate + H2O = myo-inositol + phosphate</text>
        <dbReference type="Rhea" id="RHEA:24056"/>
        <dbReference type="ChEBI" id="CHEBI:15377"/>
        <dbReference type="ChEBI" id="CHEBI:17268"/>
        <dbReference type="ChEBI" id="CHEBI:43474"/>
        <dbReference type="ChEBI" id="CHEBI:84139"/>
        <dbReference type="EC" id="3.1.3.25"/>
    </reaction>
</comment>
<keyword evidence="3 5" id="KW-0479">Metal-binding</keyword>
<feature type="binding site" evidence="5">
    <location>
        <position position="80"/>
    </location>
    <ligand>
        <name>Mg(2+)</name>
        <dbReference type="ChEBI" id="CHEBI:18420"/>
        <label>1</label>
        <note>catalytic</note>
    </ligand>
</feature>
<dbReference type="STRING" id="469383.Cwoe_5823"/>
<evidence type="ECO:0000313" key="6">
    <source>
        <dbReference type="EMBL" id="ADB54224.1"/>
    </source>
</evidence>
<dbReference type="InterPro" id="IPR000760">
    <property type="entry name" value="Inositol_monophosphatase-like"/>
</dbReference>
<dbReference type="KEGG" id="cwo:Cwoe_5823"/>
<dbReference type="EC" id="3.1.3.25" evidence="2"/>
<comment type="cofactor">
    <cofactor evidence="5">
        <name>Mg(2+)</name>
        <dbReference type="ChEBI" id="CHEBI:18420"/>
    </cofactor>
</comment>
<proteinExistence type="predicted"/>
<dbReference type="Gene3D" id="3.30.540.10">
    <property type="entry name" value="Fructose-1,6-Bisphosphatase, subunit A, domain 1"/>
    <property type="match status" value="1"/>
</dbReference>
<dbReference type="HOGENOM" id="CLU_979008_0_0_11"/>
<dbReference type="Gene3D" id="3.40.190.80">
    <property type="match status" value="1"/>
</dbReference>
<reference evidence="6 7" key="1">
    <citation type="journal article" date="2010" name="Stand. Genomic Sci.">
        <title>Complete genome sequence of Conexibacter woesei type strain (ID131577).</title>
        <authorList>
            <person name="Pukall R."/>
            <person name="Lapidus A."/>
            <person name="Glavina Del Rio T."/>
            <person name="Copeland A."/>
            <person name="Tice H."/>
            <person name="Cheng J.-F."/>
            <person name="Lucas S."/>
            <person name="Chen F."/>
            <person name="Nolan M."/>
            <person name="Bruce D."/>
            <person name="Goodwin L."/>
            <person name="Pitluck S."/>
            <person name="Mavromatis K."/>
            <person name="Ivanova N."/>
            <person name="Ovchinnikova G."/>
            <person name="Pati A."/>
            <person name="Chen A."/>
            <person name="Palaniappan K."/>
            <person name="Land M."/>
            <person name="Hauser L."/>
            <person name="Chang Y.-J."/>
            <person name="Jeffries C.D."/>
            <person name="Chain P."/>
            <person name="Meincke L."/>
            <person name="Sims D."/>
            <person name="Brettin T."/>
            <person name="Detter J.C."/>
            <person name="Rohde M."/>
            <person name="Goeker M."/>
            <person name="Bristow J."/>
            <person name="Eisen J.A."/>
            <person name="Markowitz V."/>
            <person name="Kyrpides N.C."/>
            <person name="Klenk H.-P."/>
            <person name="Hugenholtz P."/>
        </authorList>
    </citation>
    <scope>NUCLEOTIDE SEQUENCE [LARGE SCALE GENOMIC DNA]</scope>
    <source>
        <strain evidence="7">DSM 14684 / CIP 108061 / JCM 11494 / NBRC 100937 / ID131577</strain>
    </source>
</reference>
<dbReference type="Pfam" id="PF00459">
    <property type="entry name" value="Inositol_P"/>
    <property type="match status" value="1"/>
</dbReference>
<reference evidence="7" key="2">
    <citation type="submission" date="2010-01" db="EMBL/GenBank/DDBJ databases">
        <title>The complete genome of Conexibacter woesei DSM 14684.</title>
        <authorList>
            <consortium name="US DOE Joint Genome Institute (JGI-PGF)"/>
            <person name="Lucas S."/>
            <person name="Copeland A."/>
            <person name="Lapidus A."/>
            <person name="Glavina del Rio T."/>
            <person name="Dalin E."/>
            <person name="Tice H."/>
            <person name="Bruce D."/>
            <person name="Goodwin L."/>
            <person name="Pitluck S."/>
            <person name="Kyrpides N."/>
            <person name="Mavromatis K."/>
            <person name="Ivanova N."/>
            <person name="Mikhailova N."/>
            <person name="Chertkov O."/>
            <person name="Brettin T."/>
            <person name="Detter J.C."/>
            <person name="Han C."/>
            <person name="Larimer F."/>
            <person name="Land M."/>
            <person name="Hauser L."/>
            <person name="Markowitz V."/>
            <person name="Cheng J.-F."/>
            <person name="Hugenholtz P."/>
            <person name="Woyke T."/>
            <person name="Wu D."/>
            <person name="Pukall R."/>
            <person name="Steenblock K."/>
            <person name="Schneider S."/>
            <person name="Klenk H.-P."/>
            <person name="Eisen J.A."/>
        </authorList>
    </citation>
    <scope>NUCLEOTIDE SEQUENCE [LARGE SCALE GENOMIC DNA]</scope>
    <source>
        <strain evidence="7">DSM 14684 / CIP 108061 / JCM 11494 / NBRC 100937 / ID131577</strain>
    </source>
</reference>
<dbReference type="PRINTS" id="PR00377">
    <property type="entry name" value="IMPHPHTASES"/>
</dbReference>
<organism evidence="6 7">
    <name type="scientific">Conexibacter woesei (strain DSM 14684 / CCUG 47730 / CIP 108061 / JCM 11494 / NBRC 100937 / ID131577)</name>
    <dbReference type="NCBI Taxonomy" id="469383"/>
    <lineage>
        <taxon>Bacteria</taxon>
        <taxon>Bacillati</taxon>
        <taxon>Actinomycetota</taxon>
        <taxon>Thermoleophilia</taxon>
        <taxon>Solirubrobacterales</taxon>
        <taxon>Conexibacteraceae</taxon>
        <taxon>Conexibacter</taxon>
    </lineage>
</organism>
<evidence type="ECO:0000256" key="5">
    <source>
        <dbReference type="PIRSR" id="PIRSR600760-2"/>
    </source>
</evidence>
<dbReference type="eggNOG" id="COG0483">
    <property type="taxonomic scope" value="Bacteria"/>
</dbReference>
<sequence length="284" mass="29678">MRSSETALDADWLGACRAAVGDLREILRAAPATRERALETGVRGEGGDRTLVIDQAAEDAVFAQLDALHAAGHRFTAVSEERGVADYGDAAVRVVIDPIDGSLNAKRLMPTCALSIAVADGPTMADVRFGYVFDFGTGEEWSATDGGGARLDGVLLDPALPERRGRSGRLELLGIEQADPLNLTPATIDGLQRQTERLRVMGAMALTICQVAAARLDGMASLRRCRAVDAAAAQLIVREAGGCVAFPAIAGGDPLAAPLDVEPHSPIVCARSPETLRALASVVS</sequence>
<dbReference type="PANTHER" id="PTHR20854">
    <property type="entry name" value="INOSITOL MONOPHOSPHATASE"/>
    <property type="match status" value="1"/>
</dbReference>
<keyword evidence="7" id="KW-1185">Reference proteome</keyword>
<dbReference type="GO" id="GO:0006020">
    <property type="term" value="P:inositol metabolic process"/>
    <property type="evidence" value="ECO:0007669"/>
    <property type="project" value="TreeGrafter"/>
</dbReference>
<dbReference type="GO" id="GO:0008934">
    <property type="term" value="F:inositol monophosphate 1-phosphatase activity"/>
    <property type="evidence" value="ECO:0007669"/>
    <property type="project" value="TreeGrafter"/>
</dbReference>
<gene>
    <name evidence="6" type="ordered locus">Cwoe_5823</name>
</gene>
<dbReference type="AlphaFoldDB" id="D3F2U3"/>
<dbReference type="RefSeq" id="WP_012937275.1">
    <property type="nucleotide sequence ID" value="NC_013739.1"/>
</dbReference>
<evidence type="ECO:0000256" key="1">
    <source>
        <dbReference type="ARBA" id="ARBA00001033"/>
    </source>
</evidence>
<dbReference type="GO" id="GO:0046872">
    <property type="term" value="F:metal ion binding"/>
    <property type="evidence" value="ECO:0007669"/>
    <property type="project" value="UniProtKB-KW"/>
</dbReference>